<dbReference type="AlphaFoldDB" id="A0A0R3T632"/>
<accession>A0A0R3T632</accession>
<feature type="transmembrane region" description="Helical" evidence="1">
    <location>
        <begin position="130"/>
        <end position="150"/>
    </location>
</feature>
<keyword evidence="1" id="KW-0472">Membrane</keyword>
<gene>
    <name evidence="2" type="ORF">HNAJ_LOCUS2519</name>
</gene>
<evidence type="ECO:0000256" key="1">
    <source>
        <dbReference type="SAM" id="Phobius"/>
    </source>
</evidence>
<dbReference type="Proteomes" id="UP000278807">
    <property type="component" value="Unassembled WGS sequence"/>
</dbReference>
<reference evidence="2 3" key="2">
    <citation type="submission" date="2018-11" db="EMBL/GenBank/DDBJ databases">
        <authorList>
            <consortium name="Pathogen Informatics"/>
        </authorList>
    </citation>
    <scope>NUCLEOTIDE SEQUENCE [LARGE SCALE GENOMIC DNA]</scope>
</reference>
<dbReference type="EMBL" id="UZAE01001241">
    <property type="protein sequence ID" value="VDN98378.1"/>
    <property type="molecule type" value="Genomic_DNA"/>
</dbReference>
<reference evidence="4" key="1">
    <citation type="submission" date="2017-02" db="UniProtKB">
        <authorList>
            <consortium name="WormBaseParasite"/>
        </authorList>
    </citation>
    <scope>IDENTIFICATION</scope>
</reference>
<evidence type="ECO:0000313" key="2">
    <source>
        <dbReference type="EMBL" id="VDN98378.1"/>
    </source>
</evidence>
<evidence type="ECO:0000313" key="4">
    <source>
        <dbReference type="WBParaSite" id="HNAJ_0000252001-mRNA-1"/>
    </source>
</evidence>
<keyword evidence="1" id="KW-1133">Transmembrane helix</keyword>
<protein>
    <submittedName>
        <fullName evidence="4">Ig-like domain-containing protein</fullName>
    </submittedName>
</protein>
<proteinExistence type="predicted"/>
<name>A0A0R3T632_RODNA</name>
<keyword evidence="3" id="KW-1185">Reference proteome</keyword>
<organism evidence="4">
    <name type="scientific">Rodentolepis nana</name>
    <name type="common">Dwarf tapeworm</name>
    <name type="synonym">Hymenolepis nana</name>
    <dbReference type="NCBI Taxonomy" id="102285"/>
    <lineage>
        <taxon>Eukaryota</taxon>
        <taxon>Metazoa</taxon>
        <taxon>Spiralia</taxon>
        <taxon>Lophotrochozoa</taxon>
        <taxon>Platyhelminthes</taxon>
        <taxon>Cestoda</taxon>
        <taxon>Eucestoda</taxon>
        <taxon>Cyclophyllidea</taxon>
        <taxon>Hymenolepididae</taxon>
        <taxon>Rodentolepis</taxon>
    </lineage>
</organism>
<dbReference type="WBParaSite" id="HNAJ_0000252001-mRNA-1">
    <property type="protein sequence ID" value="HNAJ_0000252001-mRNA-1"/>
    <property type="gene ID" value="HNAJ_0000252001"/>
</dbReference>
<evidence type="ECO:0000313" key="3">
    <source>
        <dbReference type="Proteomes" id="UP000278807"/>
    </source>
</evidence>
<keyword evidence="1" id="KW-0812">Transmembrane</keyword>
<sequence>MTVKRLLSKHADESKEIIGFQCKGFATRHNVQTIMLRWSVNKRSLNETSPKYDKISKNIGMFTGDLVIRTTNLPQNSTIRCSAYSTIITRESNRIQISRNKKLRVDFKELTSVSTNREFDHVTSVVLSDFLTILAVSIVAILATLAIIILKRKGINFPKADALTDSERESPEGCSMDNLSSGRNDKYIERKDKKLIKIAA</sequence>